<feature type="transmembrane region" description="Helical" evidence="10">
    <location>
        <begin position="189"/>
        <end position="210"/>
    </location>
</feature>
<dbReference type="PANTHER" id="PTHR24246:SF27">
    <property type="entry name" value="ADENOSINE RECEPTOR, ISOFORM A"/>
    <property type="match status" value="1"/>
</dbReference>
<evidence type="ECO:0000256" key="9">
    <source>
        <dbReference type="ARBA" id="ARBA00023224"/>
    </source>
</evidence>
<feature type="transmembrane region" description="Helical" evidence="10">
    <location>
        <begin position="149"/>
        <end position="169"/>
    </location>
</feature>
<dbReference type="GO" id="GO:0005886">
    <property type="term" value="C:plasma membrane"/>
    <property type="evidence" value="ECO:0007669"/>
    <property type="project" value="UniProtKB-SubCell"/>
</dbReference>
<evidence type="ECO:0000259" key="11">
    <source>
        <dbReference type="PROSITE" id="PS50262"/>
    </source>
</evidence>
<evidence type="ECO:0000256" key="8">
    <source>
        <dbReference type="ARBA" id="ARBA00023180"/>
    </source>
</evidence>
<evidence type="ECO:0000256" key="5">
    <source>
        <dbReference type="ARBA" id="ARBA00023040"/>
    </source>
</evidence>
<evidence type="ECO:0000256" key="10">
    <source>
        <dbReference type="SAM" id="Phobius"/>
    </source>
</evidence>
<evidence type="ECO:0000313" key="12">
    <source>
        <dbReference type="EnsemblMetazoa" id="XP_020914380.1"/>
    </source>
</evidence>
<dbReference type="PROSITE" id="PS50262">
    <property type="entry name" value="G_PROTEIN_RECEP_F1_2"/>
    <property type="match status" value="1"/>
</dbReference>
<dbReference type="InterPro" id="IPR000276">
    <property type="entry name" value="GPCR_Rhodpsn"/>
</dbReference>
<dbReference type="RefSeq" id="XP_020914380.1">
    <property type="nucleotide sequence ID" value="XM_021058721.2"/>
</dbReference>
<keyword evidence="2" id="KW-1003">Cell membrane</keyword>
<feature type="domain" description="G-protein coupled receptors family 1 profile" evidence="11">
    <location>
        <begin position="48"/>
        <end position="291"/>
    </location>
</feature>
<sequence>MLLFNDTLGMNVSKTTSSSAGDQFDLPLSHGASIVAINFLLSITGTFGNFLIIFAILTTPQLRQRPSNFLLLSLAVTDLLVTTVAQPLLASNVFLKTRGNPCARGVDMAFMMSATFSAGCSINHLAVISIDRALATVKPLEHHNILKHWYKVMLSVCWGSVAIAVIVYFSVKFTKAENIAARTLSILTAVYITIDFLIMIGSYAIIIYRIKFPKIQPKIRSSSSTAHERAMEKRVSGTIAILIFLFAVTWFPYTGYRISNPDTSAHCSFDLTLLWIRTLFLANSSMNFIVYSSRIRQFRTAYLRIITRMLQPFRNIAGKCFSASSEQQNTTQITVVPSSINTTSLSNEMQEMSEIKSNVKQHSN</sequence>
<evidence type="ECO:0000313" key="13">
    <source>
        <dbReference type="Proteomes" id="UP000887567"/>
    </source>
</evidence>
<dbReference type="InterPro" id="IPR017452">
    <property type="entry name" value="GPCR_Rhodpsn_7TM"/>
</dbReference>
<evidence type="ECO:0000256" key="2">
    <source>
        <dbReference type="ARBA" id="ARBA00022475"/>
    </source>
</evidence>
<evidence type="ECO:0000256" key="4">
    <source>
        <dbReference type="ARBA" id="ARBA00022989"/>
    </source>
</evidence>
<dbReference type="KEGG" id="epa:110251968"/>
<feature type="transmembrane region" description="Helical" evidence="10">
    <location>
        <begin position="109"/>
        <end position="128"/>
    </location>
</feature>
<dbReference type="PRINTS" id="PR00237">
    <property type="entry name" value="GPCRRHODOPSN"/>
</dbReference>
<comment type="subcellular location">
    <subcellularLocation>
        <location evidence="1">Cell membrane</location>
        <topology evidence="1">Multi-pass membrane protein</topology>
    </subcellularLocation>
</comment>
<keyword evidence="9" id="KW-0807">Transducer</keyword>
<feature type="transmembrane region" description="Helical" evidence="10">
    <location>
        <begin position="34"/>
        <end position="57"/>
    </location>
</feature>
<dbReference type="Proteomes" id="UP000887567">
    <property type="component" value="Unplaced"/>
</dbReference>
<protein>
    <recommendedName>
        <fullName evidence="11">G-protein coupled receptors family 1 profile domain-containing protein</fullName>
    </recommendedName>
</protein>
<keyword evidence="8" id="KW-0325">Glycoprotein</keyword>
<evidence type="ECO:0000256" key="6">
    <source>
        <dbReference type="ARBA" id="ARBA00023136"/>
    </source>
</evidence>
<organism evidence="12 13">
    <name type="scientific">Exaiptasia diaphana</name>
    <name type="common">Tropical sea anemone</name>
    <name type="synonym">Aiptasia pulchella</name>
    <dbReference type="NCBI Taxonomy" id="2652724"/>
    <lineage>
        <taxon>Eukaryota</taxon>
        <taxon>Metazoa</taxon>
        <taxon>Cnidaria</taxon>
        <taxon>Anthozoa</taxon>
        <taxon>Hexacorallia</taxon>
        <taxon>Actiniaria</taxon>
        <taxon>Aiptasiidae</taxon>
        <taxon>Exaiptasia</taxon>
    </lineage>
</organism>
<accession>A0A913Y347</accession>
<reference evidence="12" key="1">
    <citation type="submission" date="2022-11" db="UniProtKB">
        <authorList>
            <consortium name="EnsemblMetazoa"/>
        </authorList>
    </citation>
    <scope>IDENTIFICATION</scope>
</reference>
<proteinExistence type="predicted"/>
<evidence type="ECO:0000256" key="1">
    <source>
        <dbReference type="ARBA" id="ARBA00004651"/>
    </source>
</evidence>
<dbReference type="Pfam" id="PF00001">
    <property type="entry name" value="7tm_1"/>
    <property type="match status" value="1"/>
</dbReference>
<evidence type="ECO:0000256" key="7">
    <source>
        <dbReference type="ARBA" id="ARBA00023170"/>
    </source>
</evidence>
<keyword evidence="7" id="KW-0675">Receptor</keyword>
<feature type="transmembrane region" description="Helical" evidence="10">
    <location>
        <begin position="69"/>
        <end position="89"/>
    </location>
</feature>
<keyword evidence="13" id="KW-1185">Reference proteome</keyword>
<dbReference type="PANTHER" id="PTHR24246">
    <property type="entry name" value="OLFACTORY RECEPTOR AND ADENOSINE RECEPTOR"/>
    <property type="match status" value="1"/>
</dbReference>
<dbReference type="Gene3D" id="1.20.1070.10">
    <property type="entry name" value="Rhodopsin 7-helix transmembrane proteins"/>
    <property type="match status" value="1"/>
</dbReference>
<dbReference type="AlphaFoldDB" id="A0A913Y347"/>
<keyword evidence="4 10" id="KW-1133">Transmembrane helix</keyword>
<keyword evidence="5" id="KW-0297">G-protein coupled receptor</keyword>
<dbReference type="EnsemblMetazoa" id="XM_021058721.2">
    <property type="protein sequence ID" value="XP_020914380.1"/>
    <property type="gene ID" value="LOC110251968"/>
</dbReference>
<dbReference type="SMART" id="SM01381">
    <property type="entry name" value="7TM_GPCR_Srsx"/>
    <property type="match status" value="1"/>
</dbReference>
<keyword evidence="3 10" id="KW-0812">Transmembrane</keyword>
<name>A0A913Y347_EXADI</name>
<keyword evidence="6 10" id="KW-0472">Membrane</keyword>
<dbReference type="OrthoDB" id="5864054at2759"/>
<feature type="transmembrane region" description="Helical" evidence="10">
    <location>
        <begin position="235"/>
        <end position="253"/>
    </location>
</feature>
<dbReference type="GO" id="GO:0004930">
    <property type="term" value="F:G protein-coupled receptor activity"/>
    <property type="evidence" value="ECO:0007669"/>
    <property type="project" value="UniProtKB-KW"/>
</dbReference>
<feature type="transmembrane region" description="Helical" evidence="10">
    <location>
        <begin position="273"/>
        <end position="291"/>
    </location>
</feature>
<dbReference type="GeneID" id="110251968"/>
<evidence type="ECO:0000256" key="3">
    <source>
        <dbReference type="ARBA" id="ARBA00022692"/>
    </source>
</evidence>
<dbReference type="CDD" id="cd00637">
    <property type="entry name" value="7tm_classA_rhodopsin-like"/>
    <property type="match status" value="1"/>
</dbReference>
<dbReference type="SUPFAM" id="SSF81321">
    <property type="entry name" value="Family A G protein-coupled receptor-like"/>
    <property type="match status" value="1"/>
</dbReference>